<proteinExistence type="predicted"/>
<organism evidence="1 2">
    <name type="scientific">Flavobacterium bomense</name>
    <dbReference type="NCBI Taxonomy" id="2497483"/>
    <lineage>
        <taxon>Bacteria</taxon>
        <taxon>Pseudomonadati</taxon>
        <taxon>Bacteroidota</taxon>
        <taxon>Flavobacteriia</taxon>
        <taxon>Flavobacteriales</taxon>
        <taxon>Flavobacteriaceae</taxon>
        <taxon>Flavobacterium</taxon>
    </lineage>
</organism>
<name>A0A3S0PI72_9FLAO</name>
<evidence type="ECO:0000313" key="2">
    <source>
        <dbReference type="Proteomes" id="UP000280825"/>
    </source>
</evidence>
<dbReference type="AlphaFoldDB" id="A0A3S0PI72"/>
<protein>
    <submittedName>
        <fullName evidence="1">Uncharacterized protein</fullName>
    </submittedName>
</protein>
<sequence>MLDLKGLDIEAKYKNPSGTNVRNLIGKLPQMAGEESGTWLLELIFKGGPVGQLLGDGGLANAPSPSDRAQQQMRIVGAKNALIEHVFMPRGPQYPSRYNLFYKAK</sequence>
<evidence type="ECO:0000313" key="1">
    <source>
        <dbReference type="EMBL" id="RTZ04360.1"/>
    </source>
</evidence>
<dbReference type="EMBL" id="RYDJ01000009">
    <property type="protein sequence ID" value="RTZ04360.1"/>
    <property type="molecule type" value="Genomic_DNA"/>
</dbReference>
<accession>A0A3S0PI72</accession>
<keyword evidence="2" id="KW-1185">Reference proteome</keyword>
<reference evidence="1 2" key="1">
    <citation type="submission" date="2018-12" db="EMBL/GenBank/DDBJ databases">
        <title>Flavobacterium sp. nov., isolated from glacier ice.</title>
        <authorList>
            <person name="Liu Q."/>
            <person name="Xin Y.-H."/>
        </authorList>
    </citation>
    <scope>NUCLEOTIDE SEQUENCE [LARGE SCALE GENOMIC DNA]</scope>
    <source>
        <strain evidence="1 2">RB1N8</strain>
    </source>
</reference>
<dbReference type="Proteomes" id="UP000280825">
    <property type="component" value="Unassembled WGS sequence"/>
</dbReference>
<comment type="caution">
    <text evidence="1">The sequence shown here is derived from an EMBL/GenBank/DDBJ whole genome shotgun (WGS) entry which is preliminary data.</text>
</comment>
<gene>
    <name evidence="1" type="ORF">EKL98_09235</name>
</gene>